<evidence type="ECO:0000313" key="1">
    <source>
        <dbReference type="EMBL" id="KAG8072245.1"/>
    </source>
</evidence>
<name>A0A8J5SCD0_ZIZPA</name>
<dbReference type="GO" id="GO:0071011">
    <property type="term" value="C:precatalytic spliceosome"/>
    <property type="evidence" value="ECO:0007669"/>
    <property type="project" value="TreeGrafter"/>
</dbReference>
<dbReference type="OrthoDB" id="4771285at2759"/>
<keyword evidence="2" id="KW-1185">Reference proteome</keyword>
<dbReference type="PANTHER" id="PTHR13904:SF0">
    <property type="entry name" value="U4_U6 SMALL NUCLEAR RIBONUCLEOPROTEIN PRP31"/>
    <property type="match status" value="1"/>
</dbReference>
<reference evidence="1" key="2">
    <citation type="submission" date="2021-02" db="EMBL/GenBank/DDBJ databases">
        <authorList>
            <person name="Kimball J.A."/>
            <person name="Haas M.W."/>
            <person name="Macchietto M."/>
            <person name="Kono T."/>
            <person name="Duquette J."/>
            <person name="Shao M."/>
        </authorList>
    </citation>
    <scope>NUCLEOTIDE SEQUENCE</scope>
    <source>
        <tissue evidence="1">Fresh leaf tissue</tissue>
    </source>
</reference>
<dbReference type="GO" id="GO:0000244">
    <property type="term" value="P:spliceosomal tri-snRNP complex assembly"/>
    <property type="evidence" value="ECO:0007669"/>
    <property type="project" value="InterPro"/>
</dbReference>
<dbReference type="GO" id="GO:0005687">
    <property type="term" value="C:U4 snRNP"/>
    <property type="evidence" value="ECO:0007669"/>
    <property type="project" value="TreeGrafter"/>
</dbReference>
<dbReference type="InterPro" id="IPR027105">
    <property type="entry name" value="Prp31"/>
</dbReference>
<accession>A0A8J5SCD0</accession>
<evidence type="ECO:0000313" key="2">
    <source>
        <dbReference type="Proteomes" id="UP000729402"/>
    </source>
</evidence>
<dbReference type="PANTHER" id="PTHR13904">
    <property type="entry name" value="PRE-MRNA SPLICING FACTOR PRP31"/>
    <property type="match status" value="1"/>
</dbReference>
<dbReference type="Proteomes" id="UP000729402">
    <property type="component" value="Unassembled WGS sequence"/>
</dbReference>
<comment type="caution">
    <text evidence="1">The sequence shown here is derived from an EMBL/GenBank/DDBJ whole genome shotgun (WGS) entry which is preliminary data.</text>
</comment>
<organism evidence="1 2">
    <name type="scientific">Zizania palustris</name>
    <name type="common">Northern wild rice</name>
    <dbReference type="NCBI Taxonomy" id="103762"/>
    <lineage>
        <taxon>Eukaryota</taxon>
        <taxon>Viridiplantae</taxon>
        <taxon>Streptophyta</taxon>
        <taxon>Embryophyta</taxon>
        <taxon>Tracheophyta</taxon>
        <taxon>Spermatophyta</taxon>
        <taxon>Magnoliopsida</taxon>
        <taxon>Liliopsida</taxon>
        <taxon>Poales</taxon>
        <taxon>Poaceae</taxon>
        <taxon>BOP clade</taxon>
        <taxon>Oryzoideae</taxon>
        <taxon>Oryzeae</taxon>
        <taxon>Zizaniinae</taxon>
        <taxon>Zizania</taxon>
    </lineage>
</organism>
<gene>
    <name evidence="1" type="ORF">GUJ93_ZPchr0006g43256</name>
</gene>
<protein>
    <submittedName>
        <fullName evidence="1">Uncharacterized protein</fullName>
    </submittedName>
</protein>
<sequence>MPNCNLQLLDAKKKILAGFSPAKSQFHVAQSRLAAEVVKILKARSYDRSEARSGLTSILAFALVQGMELSNPLVQNDFTHMKISNNVTSDQSKAHANLPVK</sequence>
<proteinExistence type="predicted"/>
<dbReference type="AlphaFoldDB" id="A0A8J5SCD0"/>
<dbReference type="EMBL" id="JAAALK010000283">
    <property type="protein sequence ID" value="KAG8072245.1"/>
    <property type="molecule type" value="Genomic_DNA"/>
</dbReference>
<reference evidence="1" key="1">
    <citation type="journal article" date="2021" name="bioRxiv">
        <title>Whole Genome Assembly and Annotation of Northern Wild Rice, Zizania palustris L., Supports a Whole Genome Duplication in the Zizania Genus.</title>
        <authorList>
            <person name="Haas M."/>
            <person name="Kono T."/>
            <person name="Macchietto M."/>
            <person name="Millas R."/>
            <person name="McGilp L."/>
            <person name="Shao M."/>
            <person name="Duquette J."/>
            <person name="Hirsch C.N."/>
            <person name="Kimball J."/>
        </authorList>
    </citation>
    <scope>NUCLEOTIDE SEQUENCE</scope>
    <source>
        <tissue evidence="1">Fresh leaf tissue</tissue>
    </source>
</reference>
<dbReference type="GO" id="GO:0046540">
    <property type="term" value="C:U4/U6 x U5 tri-snRNP complex"/>
    <property type="evidence" value="ECO:0007669"/>
    <property type="project" value="InterPro"/>
</dbReference>